<dbReference type="RefSeq" id="WP_345667252.1">
    <property type="nucleotide sequence ID" value="NZ_BAABKC010000013.1"/>
</dbReference>
<name>A0ABP9JXF2_9ACTN</name>
<evidence type="ECO:0000313" key="2">
    <source>
        <dbReference type="EMBL" id="GAA5046467.1"/>
    </source>
</evidence>
<evidence type="ECO:0000313" key="3">
    <source>
        <dbReference type="Proteomes" id="UP001500124"/>
    </source>
</evidence>
<comment type="caution">
    <text evidence="2">The sequence shown here is derived from an EMBL/GenBank/DDBJ whole genome shotgun (WGS) entry which is preliminary data.</text>
</comment>
<keyword evidence="3" id="KW-1185">Reference proteome</keyword>
<organism evidence="2 3">
    <name type="scientific">Streptomyces similanensis</name>
    <dbReference type="NCBI Taxonomy" id="1274988"/>
    <lineage>
        <taxon>Bacteria</taxon>
        <taxon>Bacillati</taxon>
        <taxon>Actinomycetota</taxon>
        <taxon>Actinomycetes</taxon>
        <taxon>Kitasatosporales</taxon>
        <taxon>Streptomycetaceae</taxon>
        <taxon>Streptomyces</taxon>
    </lineage>
</organism>
<gene>
    <name evidence="2" type="ORF">GCM10023336_10990</name>
</gene>
<dbReference type="EMBL" id="BAABKC010000013">
    <property type="protein sequence ID" value="GAA5046467.1"/>
    <property type="molecule type" value="Genomic_DNA"/>
</dbReference>
<reference evidence="3" key="1">
    <citation type="journal article" date="2019" name="Int. J. Syst. Evol. Microbiol.">
        <title>The Global Catalogue of Microorganisms (GCM) 10K type strain sequencing project: providing services to taxonomists for standard genome sequencing and annotation.</title>
        <authorList>
            <consortium name="The Broad Institute Genomics Platform"/>
            <consortium name="The Broad Institute Genome Sequencing Center for Infectious Disease"/>
            <person name="Wu L."/>
            <person name="Ma J."/>
        </authorList>
    </citation>
    <scope>NUCLEOTIDE SEQUENCE [LARGE SCALE GENOMIC DNA]</scope>
    <source>
        <strain evidence="3">JCM 18410</strain>
    </source>
</reference>
<sequence length="109" mass="12088">MLTHTPADTPDPNRRPSPHRCRATAHLTGEVRWIPLGTTDTTSPCSATHWLRERTRPITDQLDTAHARPGRHWLTDEREHERALACLTAGTGYTSARYVLVVSPPGATS</sequence>
<proteinExistence type="predicted"/>
<evidence type="ECO:0000256" key="1">
    <source>
        <dbReference type="SAM" id="MobiDB-lite"/>
    </source>
</evidence>
<dbReference type="Proteomes" id="UP001500124">
    <property type="component" value="Unassembled WGS sequence"/>
</dbReference>
<accession>A0ABP9JXF2</accession>
<feature type="region of interest" description="Disordered" evidence="1">
    <location>
        <begin position="1"/>
        <end position="20"/>
    </location>
</feature>
<protein>
    <submittedName>
        <fullName evidence="2">Uncharacterized protein</fullName>
    </submittedName>
</protein>